<dbReference type="Pfam" id="PF16189">
    <property type="entry name" value="Creatinase_N_2"/>
    <property type="match status" value="1"/>
</dbReference>
<keyword evidence="2" id="KW-0645">Protease</keyword>
<evidence type="ECO:0000256" key="4">
    <source>
        <dbReference type="ARBA" id="ARBA00022801"/>
    </source>
</evidence>
<dbReference type="InterPro" id="IPR036005">
    <property type="entry name" value="Creatinase/aminopeptidase-like"/>
</dbReference>
<dbReference type="GO" id="GO:0046872">
    <property type="term" value="F:metal ion binding"/>
    <property type="evidence" value="ECO:0007669"/>
    <property type="project" value="UniProtKB-KW"/>
</dbReference>
<dbReference type="FunFam" id="3.90.230.10:FF:000009">
    <property type="entry name" value="xaa-Pro aminopeptidase 2"/>
    <property type="match status" value="1"/>
</dbReference>
<dbReference type="Gene3D" id="3.90.230.10">
    <property type="entry name" value="Creatinase/methionine aminopeptidase superfamily"/>
    <property type="match status" value="1"/>
</dbReference>
<dbReference type="EMBL" id="LRQG01000217">
    <property type="protein sequence ID" value="KXA33699.1"/>
    <property type="molecule type" value="Genomic_DNA"/>
</dbReference>
<dbReference type="PANTHER" id="PTHR43763">
    <property type="entry name" value="XAA-PRO AMINOPEPTIDASE 1"/>
    <property type="match status" value="1"/>
</dbReference>
<dbReference type="InterPro" id="IPR029149">
    <property type="entry name" value="Creatin/AminoP/Spt16_N"/>
</dbReference>
<name>A0A133PW79_9BACT</name>
<feature type="domain" description="Peptidase M24 C-terminal" evidence="9">
    <location>
        <begin position="569"/>
        <end position="628"/>
    </location>
</feature>
<dbReference type="eggNOG" id="COG0006">
    <property type="taxonomic scope" value="Bacteria"/>
</dbReference>
<proteinExistence type="inferred from homology"/>
<gene>
    <name evidence="10" type="ORF">HMPREF3226_02350</name>
</gene>
<dbReference type="CDD" id="cd01085">
    <property type="entry name" value="APP"/>
    <property type="match status" value="1"/>
</dbReference>
<evidence type="ECO:0000256" key="6">
    <source>
        <dbReference type="RuleBase" id="RU000590"/>
    </source>
</evidence>
<evidence type="ECO:0000256" key="1">
    <source>
        <dbReference type="ARBA" id="ARBA00008766"/>
    </source>
</evidence>
<dbReference type="GO" id="GO:0006508">
    <property type="term" value="P:proteolysis"/>
    <property type="evidence" value="ECO:0007669"/>
    <property type="project" value="UniProtKB-KW"/>
</dbReference>
<dbReference type="AlphaFoldDB" id="A0A133PW79"/>
<dbReference type="GO" id="GO:0005737">
    <property type="term" value="C:cytoplasm"/>
    <property type="evidence" value="ECO:0007669"/>
    <property type="project" value="UniProtKB-ARBA"/>
</dbReference>
<comment type="caution">
    <text evidence="10">The sequence shown here is derived from an EMBL/GenBank/DDBJ whole genome shotgun (WGS) entry which is preliminary data.</text>
</comment>
<dbReference type="PATRIC" id="fig|28128.5.peg.2424"/>
<keyword evidence="4" id="KW-0378">Hydrolase</keyword>
<dbReference type="InterPro" id="IPR000587">
    <property type="entry name" value="Creatinase_N"/>
</dbReference>
<dbReference type="InterPro" id="IPR050422">
    <property type="entry name" value="X-Pro_aminopeptidase_P"/>
</dbReference>
<comment type="similarity">
    <text evidence="1 6">Belongs to the peptidase M24B family.</text>
</comment>
<keyword evidence="5" id="KW-0482">Metalloprotease</keyword>
<dbReference type="Pfam" id="PF00557">
    <property type="entry name" value="Peptidase_M24"/>
    <property type="match status" value="1"/>
</dbReference>
<evidence type="ECO:0000256" key="5">
    <source>
        <dbReference type="ARBA" id="ARBA00023049"/>
    </source>
</evidence>
<evidence type="ECO:0000259" key="8">
    <source>
        <dbReference type="Pfam" id="PF01321"/>
    </source>
</evidence>
<accession>A0A133PW79</accession>
<dbReference type="STRING" id="28128.HMPREF3226_02350"/>
<dbReference type="SUPFAM" id="SSF55920">
    <property type="entry name" value="Creatinase/aminopeptidase"/>
    <property type="match status" value="1"/>
</dbReference>
<sequence length="633" mass="71079">MAEFYRFVHETLPSIIRNKYFFLSLLHQRNTKGMKNNINERLSALRQIMRREGLAAFIFPSTDPHQGEYVPDHWKGREWISGFDGSAGTAVVTLDSAALWTDSRYFIAAAKQLAETEFVLMKERVAGTPSVSEWLSEKLKAVGGEIVGVDGWVCSHSFVADLKLSLEKMGDYSLRTDFDPLEEIWTDRPSLPMDKVVIQPLKYAGETAASKLQRIRKALQGQGAEGMVVTALDDIAWTLNLRGSDVHCNPVFVSYLVITQHKAILYINLEKITPEITDYLRAEGVGVAPYHEVLQGMAAYDERNILLDADQLNENIFHADRIEEHIIGKSPIPAMKAVKNAQEIAGFHNAMVRDGVAMVKFLKWLRPAVELGGQTEMSLDKKLTSLRAEQPLFKGISFDTIVGYEAHGAIVHYEATPETDVVVEPHGLVLIDSGAQYMDGTTDITRTIALGPVTDEQRKIYTLVLKGHIQLDMCKFPSGACGSQIDAFARQAMWREGFNFLHGTGHGVGSYLNVHEGPHQIRMEWRAAPLLAGMTVTNEPGIYLEGKFGVRIENTMLIKSYMSTAFGDFLQFEPLTLAPIDTVPIDFTLLTEEEIQWLDSYHQRVYSELSPYLDDEEKEWLRLQTASIYNSKL</sequence>
<evidence type="ECO:0000259" key="9">
    <source>
        <dbReference type="Pfam" id="PF16188"/>
    </source>
</evidence>
<dbReference type="Proteomes" id="UP000070533">
    <property type="component" value="Unassembled WGS sequence"/>
</dbReference>
<dbReference type="Pfam" id="PF01321">
    <property type="entry name" value="Creatinase_N"/>
    <property type="match status" value="1"/>
</dbReference>
<evidence type="ECO:0000259" key="7">
    <source>
        <dbReference type="Pfam" id="PF00557"/>
    </source>
</evidence>
<evidence type="ECO:0000313" key="10">
    <source>
        <dbReference type="EMBL" id="KXA33699.1"/>
    </source>
</evidence>
<evidence type="ECO:0000256" key="3">
    <source>
        <dbReference type="ARBA" id="ARBA00022723"/>
    </source>
</evidence>
<feature type="domain" description="Creatinase N-terminal" evidence="8">
    <location>
        <begin position="41"/>
        <end position="169"/>
    </location>
</feature>
<dbReference type="GO" id="GO:0070006">
    <property type="term" value="F:metalloaminopeptidase activity"/>
    <property type="evidence" value="ECO:0007669"/>
    <property type="project" value="InterPro"/>
</dbReference>
<reference evidence="11" key="1">
    <citation type="submission" date="2016-01" db="EMBL/GenBank/DDBJ databases">
        <authorList>
            <person name="Mitreva M."/>
            <person name="Pepin K.H."/>
            <person name="Mihindukulasuriya K.A."/>
            <person name="Fulton R."/>
            <person name="Fronick C."/>
            <person name="O'Laughlin M."/>
            <person name="Miner T."/>
            <person name="Herter B."/>
            <person name="Rosa B.A."/>
            <person name="Cordes M."/>
            <person name="Tomlinson C."/>
            <person name="Wollam A."/>
            <person name="Palsikar V.B."/>
            <person name="Mardis E.R."/>
            <person name="Wilson R.K."/>
        </authorList>
    </citation>
    <scope>NUCLEOTIDE SEQUENCE [LARGE SCALE GENOMIC DNA]</scope>
    <source>
        <strain evidence="11">MJR7716</strain>
    </source>
</reference>
<dbReference type="InterPro" id="IPR000994">
    <property type="entry name" value="Pept_M24"/>
</dbReference>
<evidence type="ECO:0000313" key="11">
    <source>
        <dbReference type="Proteomes" id="UP000070533"/>
    </source>
</evidence>
<keyword evidence="3 6" id="KW-0479">Metal-binding</keyword>
<dbReference type="PANTHER" id="PTHR43763:SF6">
    <property type="entry name" value="XAA-PRO AMINOPEPTIDASE 1"/>
    <property type="match status" value="1"/>
</dbReference>
<dbReference type="InterPro" id="IPR032416">
    <property type="entry name" value="Peptidase_M24_C"/>
</dbReference>
<dbReference type="InterPro" id="IPR001131">
    <property type="entry name" value="Peptidase_M24B_aminopep-P_CS"/>
</dbReference>
<dbReference type="Pfam" id="PF16188">
    <property type="entry name" value="Peptidase_M24_C"/>
    <property type="match status" value="1"/>
</dbReference>
<protein>
    <submittedName>
        <fullName evidence="10">Creatinase</fullName>
    </submittedName>
</protein>
<evidence type="ECO:0000256" key="2">
    <source>
        <dbReference type="ARBA" id="ARBA00022670"/>
    </source>
</evidence>
<dbReference type="PROSITE" id="PS00491">
    <property type="entry name" value="PROLINE_PEPTIDASE"/>
    <property type="match status" value="1"/>
</dbReference>
<dbReference type="InterPro" id="IPR033740">
    <property type="entry name" value="Pept_M24B"/>
</dbReference>
<keyword evidence="11" id="KW-1185">Reference proteome</keyword>
<dbReference type="SUPFAM" id="SSF53092">
    <property type="entry name" value="Creatinase/prolidase N-terminal domain"/>
    <property type="match status" value="1"/>
</dbReference>
<feature type="domain" description="Peptidase M24" evidence="7">
    <location>
        <begin position="348"/>
        <end position="559"/>
    </location>
</feature>
<dbReference type="Gene3D" id="3.40.350.10">
    <property type="entry name" value="Creatinase/prolidase N-terminal domain"/>
    <property type="match status" value="2"/>
</dbReference>
<organism evidence="10 11">
    <name type="scientific">Prevotella corporis</name>
    <dbReference type="NCBI Taxonomy" id="28128"/>
    <lineage>
        <taxon>Bacteria</taxon>
        <taxon>Pseudomonadati</taxon>
        <taxon>Bacteroidota</taxon>
        <taxon>Bacteroidia</taxon>
        <taxon>Bacteroidales</taxon>
        <taxon>Prevotellaceae</taxon>
        <taxon>Prevotella</taxon>
    </lineage>
</organism>